<dbReference type="AlphaFoldDB" id="A0A4Z2E3G0"/>
<feature type="compositionally biased region" description="Polar residues" evidence="1">
    <location>
        <begin position="35"/>
        <end position="51"/>
    </location>
</feature>
<feature type="compositionally biased region" description="Basic and acidic residues" evidence="1">
    <location>
        <begin position="13"/>
        <end position="25"/>
    </location>
</feature>
<proteinExistence type="predicted"/>
<dbReference type="EMBL" id="SRLO01019035">
    <property type="protein sequence ID" value="TNN23298.1"/>
    <property type="molecule type" value="Genomic_DNA"/>
</dbReference>
<sequence length="111" mass="12598">MEESHVGPDPQEEEVHPRKGDEPRETGPYLMGLATPTTVKRNYTGTTSHTAPRQHLKEGQRAGEERRPSYQSPAVSWNPQEEDVVPSNRRTRPQRRRPAAAHAFIHQVLVT</sequence>
<keyword evidence="3" id="KW-1185">Reference proteome</keyword>
<name>A0A4Z2E3G0_9TELE</name>
<accession>A0A4Z2E3G0</accession>
<organism evidence="2 3">
    <name type="scientific">Liparis tanakae</name>
    <name type="common">Tanaka's snailfish</name>
    <dbReference type="NCBI Taxonomy" id="230148"/>
    <lineage>
        <taxon>Eukaryota</taxon>
        <taxon>Metazoa</taxon>
        <taxon>Chordata</taxon>
        <taxon>Craniata</taxon>
        <taxon>Vertebrata</taxon>
        <taxon>Euteleostomi</taxon>
        <taxon>Actinopterygii</taxon>
        <taxon>Neopterygii</taxon>
        <taxon>Teleostei</taxon>
        <taxon>Neoteleostei</taxon>
        <taxon>Acanthomorphata</taxon>
        <taxon>Eupercaria</taxon>
        <taxon>Perciformes</taxon>
        <taxon>Cottioidei</taxon>
        <taxon>Cottales</taxon>
        <taxon>Liparidae</taxon>
        <taxon>Liparis</taxon>
    </lineage>
</organism>
<evidence type="ECO:0000313" key="2">
    <source>
        <dbReference type="EMBL" id="TNN23298.1"/>
    </source>
</evidence>
<protein>
    <submittedName>
        <fullName evidence="2">Uncharacterized protein</fullName>
    </submittedName>
</protein>
<comment type="caution">
    <text evidence="2">The sequence shown here is derived from an EMBL/GenBank/DDBJ whole genome shotgun (WGS) entry which is preliminary data.</text>
</comment>
<evidence type="ECO:0000256" key="1">
    <source>
        <dbReference type="SAM" id="MobiDB-lite"/>
    </source>
</evidence>
<reference evidence="2 3" key="1">
    <citation type="submission" date="2019-03" db="EMBL/GenBank/DDBJ databases">
        <title>First draft genome of Liparis tanakae, snailfish: a comprehensive survey of snailfish specific genes.</title>
        <authorList>
            <person name="Kim W."/>
            <person name="Song I."/>
            <person name="Jeong J.-H."/>
            <person name="Kim D."/>
            <person name="Kim S."/>
            <person name="Ryu S."/>
            <person name="Song J.Y."/>
            <person name="Lee S.K."/>
        </authorList>
    </citation>
    <scope>NUCLEOTIDE SEQUENCE [LARGE SCALE GENOMIC DNA]</scope>
    <source>
        <tissue evidence="2">Muscle</tissue>
    </source>
</reference>
<feature type="compositionally biased region" description="Basic and acidic residues" evidence="1">
    <location>
        <begin position="55"/>
        <end position="68"/>
    </location>
</feature>
<feature type="region of interest" description="Disordered" evidence="1">
    <location>
        <begin position="1"/>
        <end position="100"/>
    </location>
</feature>
<evidence type="ECO:0000313" key="3">
    <source>
        <dbReference type="Proteomes" id="UP000314294"/>
    </source>
</evidence>
<dbReference type="Proteomes" id="UP000314294">
    <property type="component" value="Unassembled WGS sequence"/>
</dbReference>
<gene>
    <name evidence="2" type="ORF">EYF80_066583</name>
</gene>
<feature type="compositionally biased region" description="Basic residues" evidence="1">
    <location>
        <begin position="89"/>
        <end position="99"/>
    </location>
</feature>
<feature type="compositionally biased region" description="Polar residues" evidence="1">
    <location>
        <begin position="69"/>
        <end position="79"/>
    </location>
</feature>